<dbReference type="AlphaFoldDB" id="A0A2R6QHE2"/>
<reference evidence="3" key="2">
    <citation type="journal article" date="2018" name="BMC Genomics">
        <title>A manually annotated Actinidia chinensis var. chinensis (kiwifruit) genome highlights the challenges associated with draft genomes and gene prediction in plants.</title>
        <authorList>
            <person name="Pilkington S.M."/>
            <person name="Crowhurst R."/>
            <person name="Hilario E."/>
            <person name="Nardozza S."/>
            <person name="Fraser L."/>
            <person name="Peng Y."/>
            <person name="Gunaseelan K."/>
            <person name="Simpson R."/>
            <person name="Tahir J."/>
            <person name="Deroles S.C."/>
            <person name="Templeton K."/>
            <person name="Luo Z."/>
            <person name="Davy M."/>
            <person name="Cheng C."/>
            <person name="McNeilage M."/>
            <person name="Scaglione D."/>
            <person name="Liu Y."/>
            <person name="Zhang Q."/>
            <person name="Datson P."/>
            <person name="De Silva N."/>
            <person name="Gardiner S.E."/>
            <person name="Bassett H."/>
            <person name="Chagne D."/>
            <person name="McCallum J."/>
            <person name="Dzierzon H."/>
            <person name="Deng C."/>
            <person name="Wang Y.Y."/>
            <person name="Barron L."/>
            <person name="Manako K."/>
            <person name="Bowen J."/>
            <person name="Foster T.M."/>
            <person name="Erridge Z.A."/>
            <person name="Tiffin H."/>
            <person name="Waite C.N."/>
            <person name="Davies K.M."/>
            <person name="Grierson E.P."/>
            <person name="Laing W.A."/>
            <person name="Kirk R."/>
            <person name="Chen X."/>
            <person name="Wood M."/>
            <person name="Montefiori M."/>
            <person name="Brummell D.A."/>
            <person name="Schwinn K.E."/>
            <person name="Catanach A."/>
            <person name="Fullerton C."/>
            <person name="Li D."/>
            <person name="Meiyalaghan S."/>
            <person name="Nieuwenhuizen N."/>
            <person name="Read N."/>
            <person name="Prakash R."/>
            <person name="Hunter D."/>
            <person name="Zhang H."/>
            <person name="McKenzie M."/>
            <person name="Knabel M."/>
            <person name="Harris A."/>
            <person name="Allan A.C."/>
            <person name="Gleave A."/>
            <person name="Chen A."/>
            <person name="Janssen B.J."/>
            <person name="Plunkett B."/>
            <person name="Ampomah-Dwamena C."/>
            <person name="Voogd C."/>
            <person name="Leif D."/>
            <person name="Lafferty D."/>
            <person name="Souleyre E.J.F."/>
            <person name="Varkonyi-Gasic E."/>
            <person name="Gambi F."/>
            <person name="Hanley J."/>
            <person name="Yao J.L."/>
            <person name="Cheung J."/>
            <person name="David K.M."/>
            <person name="Warren B."/>
            <person name="Marsh K."/>
            <person name="Snowden K.C."/>
            <person name="Lin-Wang K."/>
            <person name="Brian L."/>
            <person name="Martinez-Sanchez M."/>
            <person name="Wang M."/>
            <person name="Ileperuma N."/>
            <person name="Macnee N."/>
            <person name="Campin R."/>
            <person name="McAtee P."/>
            <person name="Drummond R.S.M."/>
            <person name="Espley R.V."/>
            <person name="Ireland H.S."/>
            <person name="Wu R."/>
            <person name="Atkinson R.G."/>
            <person name="Karunairetnam S."/>
            <person name="Bulley S."/>
            <person name="Chunkath S."/>
            <person name="Hanley Z."/>
            <person name="Storey R."/>
            <person name="Thrimawithana A.H."/>
            <person name="Thomson S."/>
            <person name="David C."/>
            <person name="Testolin R."/>
            <person name="Huang H."/>
            <person name="Hellens R.P."/>
            <person name="Schaffer R.J."/>
        </authorList>
    </citation>
    <scope>NUCLEOTIDE SEQUENCE [LARGE SCALE GENOMIC DNA]</scope>
    <source>
        <strain evidence="3">cv. Red5</strain>
    </source>
</reference>
<feature type="compositionally biased region" description="Polar residues" evidence="1">
    <location>
        <begin position="277"/>
        <end position="286"/>
    </location>
</feature>
<dbReference type="InParanoid" id="A0A2R6QHE2"/>
<reference evidence="2 3" key="1">
    <citation type="submission" date="2017-07" db="EMBL/GenBank/DDBJ databases">
        <title>An improved, manually edited Actinidia chinensis var. chinensis (kiwifruit) genome highlights the challenges associated with draft genomes and gene prediction in plants.</title>
        <authorList>
            <person name="Pilkington S."/>
            <person name="Crowhurst R."/>
            <person name="Hilario E."/>
            <person name="Nardozza S."/>
            <person name="Fraser L."/>
            <person name="Peng Y."/>
            <person name="Gunaseelan K."/>
            <person name="Simpson R."/>
            <person name="Tahir J."/>
            <person name="Deroles S."/>
            <person name="Templeton K."/>
            <person name="Luo Z."/>
            <person name="Davy M."/>
            <person name="Cheng C."/>
            <person name="Mcneilage M."/>
            <person name="Scaglione D."/>
            <person name="Liu Y."/>
            <person name="Zhang Q."/>
            <person name="Datson P."/>
            <person name="De Silva N."/>
            <person name="Gardiner S."/>
            <person name="Bassett H."/>
            <person name="Chagne D."/>
            <person name="Mccallum J."/>
            <person name="Dzierzon H."/>
            <person name="Deng C."/>
            <person name="Wang Y.-Y."/>
            <person name="Barron N."/>
            <person name="Manako K."/>
            <person name="Bowen J."/>
            <person name="Foster T."/>
            <person name="Erridge Z."/>
            <person name="Tiffin H."/>
            <person name="Waite C."/>
            <person name="Davies K."/>
            <person name="Grierson E."/>
            <person name="Laing W."/>
            <person name="Kirk R."/>
            <person name="Chen X."/>
            <person name="Wood M."/>
            <person name="Montefiori M."/>
            <person name="Brummell D."/>
            <person name="Schwinn K."/>
            <person name="Catanach A."/>
            <person name="Fullerton C."/>
            <person name="Li D."/>
            <person name="Meiyalaghan S."/>
            <person name="Nieuwenhuizen N."/>
            <person name="Read N."/>
            <person name="Prakash R."/>
            <person name="Hunter D."/>
            <person name="Zhang H."/>
            <person name="Mckenzie M."/>
            <person name="Knabel M."/>
            <person name="Harris A."/>
            <person name="Allan A."/>
            <person name="Chen A."/>
            <person name="Janssen B."/>
            <person name="Plunkett B."/>
            <person name="Dwamena C."/>
            <person name="Voogd C."/>
            <person name="Leif D."/>
            <person name="Lafferty D."/>
            <person name="Souleyre E."/>
            <person name="Varkonyi-Gasic E."/>
            <person name="Gambi F."/>
            <person name="Hanley J."/>
            <person name="Yao J.-L."/>
            <person name="Cheung J."/>
            <person name="David K."/>
            <person name="Warren B."/>
            <person name="Marsh K."/>
            <person name="Snowden K."/>
            <person name="Lin-Wang K."/>
            <person name="Brian L."/>
            <person name="Martinez-Sanchez M."/>
            <person name="Wang M."/>
            <person name="Ileperuma N."/>
            <person name="Macnee N."/>
            <person name="Campin R."/>
            <person name="Mcatee P."/>
            <person name="Drummond R."/>
            <person name="Espley R."/>
            <person name="Ireland H."/>
            <person name="Wu R."/>
            <person name="Atkinson R."/>
            <person name="Karunairetnam S."/>
            <person name="Bulley S."/>
            <person name="Chunkath S."/>
            <person name="Hanley Z."/>
            <person name="Storey R."/>
            <person name="Thrimawithana A."/>
            <person name="Thomson S."/>
            <person name="David C."/>
            <person name="Testolin R."/>
        </authorList>
    </citation>
    <scope>NUCLEOTIDE SEQUENCE [LARGE SCALE GENOMIC DNA]</scope>
    <source>
        <strain evidence="3">cv. Red5</strain>
        <tissue evidence="2">Young leaf</tissue>
    </source>
</reference>
<dbReference type="Gramene" id="PSS08035">
    <property type="protein sequence ID" value="PSS08035"/>
    <property type="gene ID" value="CEY00_Acc18396"/>
</dbReference>
<feature type="compositionally biased region" description="Acidic residues" evidence="1">
    <location>
        <begin position="186"/>
        <end position="217"/>
    </location>
</feature>
<feature type="compositionally biased region" description="Basic and acidic residues" evidence="1">
    <location>
        <begin position="112"/>
        <end position="131"/>
    </location>
</feature>
<keyword evidence="3" id="KW-1185">Reference proteome</keyword>
<protein>
    <submittedName>
        <fullName evidence="2">Disease resistance protein</fullName>
    </submittedName>
</protein>
<feature type="region of interest" description="Disordered" evidence="1">
    <location>
        <begin position="276"/>
        <end position="305"/>
    </location>
</feature>
<dbReference type="OrthoDB" id="848707at2759"/>
<dbReference type="EMBL" id="NKQK01000016">
    <property type="protein sequence ID" value="PSS08035.1"/>
    <property type="molecule type" value="Genomic_DNA"/>
</dbReference>
<organism evidence="2 3">
    <name type="scientific">Actinidia chinensis var. chinensis</name>
    <name type="common">Chinese soft-hair kiwi</name>
    <dbReference type="NCBI Taxonomy" id="1590841"/>
    <lineage>
        <taxon>Eukaryota</taxon>
        <taxon>Viridiplantae</taxon>
        <taxon>Streptophyta</taxon>
        <taxon>Embryophyta</taxon>
        <taxon>Tracheophyta</taxon>
        <taxon>Spermatophyta</taxon>
        <taxon>Magnoliopsida</taxon>
        <taxon>eudicotyledons</taxon>
        <taxon>Gunneridae</taxon>
        <taxon>Pentapetalae</taxon>
        <taxon>asterids</taxon>
        <taxon>Ericales</taxon>
        <taxon>Actinidiaceae</taxon>
        <taxon>Actinidia</taxon>
    </lineage>
</organism>
<sequence length="305" mass="35655">MRGKKKKKKREASEWDPLYFHDDRDQERYNLDFSLRKVLNGRWIDYDFFDSYHFEYSSKMDDLRWTLMTLTRDDVYPDLVAYFYANATRGLHSDTIISYLKGNQWTPKPSKKMGDGSSSKRKEPLEDEVPKAESFKVEMRTFMSQMQVLMQTLHTKVDNMAFRLMFVEKKLRVLTKEVRKGKVPMEESESEEEEEEEKNQEEEAEKEMEETEKDEEQGQGMKGDNQDKEHGDKKDTSETESDASPTPICKSDCKYVLRHSRHSKFTNTVEMALELSSLPSPTTPIHGSSPKSTPPHITTPPPFPH</sequence>
<evidence type="ECO:0000256" key="1">
    <source>
        <dbReference type="SAM" id="MobiDB-lite"/>
    </source>
</evidence>
<feature type="compositionally biased region" description="Basic and acidic residues" evidence="1">
    <location>
        <begin position="224"/>
        <end position="237"/>
    </location>
</feature>
<feature type="region of interest" description="Disordered" evidence="1">
    <location>
        <begin position="178"/>
        <end position="254"/>
    </location>
</feature>
<gene>
    <name evidence="2" type="ORF">CEY00_Acc18396</name>
</gene>
<evidence type="ECO:0000313" key="3">
    <source>
        <dbReference type="Proteomes" id="UP000241394"/>
    </source>
</evidence>
<name>A0A2R6QHE2_ACTCC</name>
<feature type="region of interest" description="Disordered" evidence="1">
    <location>
        <begin position="107"/>
        <end position="131"/>
    </location>
</feature>
<dbReference type="STRING" id="1590841.A0A2R6QHE2"/>
<comment type="caution">
    <text evidence="2">The sequence shown here is derived from an EMBL/GenBank/DDBJ whole genome shotgun (WGS) entry which is preliminary data.</text>
</comment>
<evidence type="ECO:0000313" key="2">
    <source>
        <dbReference type="EMBL" id="PSS08035.1"/>
    </source>
</evidence>
<proteinExistence type="predicted"/>
<accession>A0A2R6QHE2</accession>
<dbReference type="Proteomes" id="UP000241394">
    <property type="component" value="Chromosome LG16"/>
</dbReference>